<organism evidence="2 3">
    <name type="scientific">Pyrenophora seminiperda CCB06</name>
    <dbReference type="NCBI Taxonomy" id="1302712"/>
    <lineage>
        <taxon>Eukaryota</taxon>
        <taxon>Fungi</taxon>
        <taxon>Dikarya</taxon>
        <taxon>Ascomycota</taxon>
        <taxon>Pezizomycotina</taxon>
        <taxon>Dothideomycetes</taxon>
        <taxon>Pleosporomycetidae</taxon>
        <taxon>Pleosporales</taxon>
        <taxon>Pleosporineae</taxon>
        <taxon>Pleosporaceae</taxon>
        <taxon>Pyrenophora</taxon>
    </lineage>
</organism>
<dbReference type="EMBL" id="KE747843">
    <property type="protein sequence ID" value="RMZ74043.1"/>
    <property type="molecule type" value="Genomic_DNA"/>
</dbReference>
<evidence type="ECO:0000313" key="3">
    <source>
        <dbReference type="Proteomes" id="UP000265663"/>
    </source>
</evidence>
<dbReference type="Proteomes" id="UP000265663">
    <property type="component" value="Unassembled WGS sequence"/>
</dbReference>
<name>A0A3M7MHR1_9PLEO</name>
<feature type="region of interest" description="Disordered" evidence="1">
    <location>
        <begin position="1"/>
        <end position="78"/>
    </location>
</feature>
<reference evidence="2 3" key="1">
    <citation type="journal article" date="2014" name="PLoS ONE">
        <title>De novo Genome Assembly of the Fungal Plant Pathogen Pyrenophora semeniperda.</title>
        <authorList>
            <person name="Soliai M.M."/>
            <person name="Meyer S.E."/>
            <person name="Udall J.A."/>
            <person name="Elzinga D.E."/>
            <person name="Hermansen R.A."/>
            <person name="Bodily P.M."/>
            <person name="Hart A.A."/>
            <person name="Coleman C.E."/>
        </authorList>
    </citation>
    <scope>NUCLEOTIDE SEQUENCE [LARGE SCALE GENOMIC DNA]</scope>
    <source>
        <strain evidence="2 3">CCB06</strain>
        <tissue evidence="2">Mycelium</tissue>
    </source>
</reference>
<evidence type="ECO:0000256" key="1">
    <source>
        <dbReference type="SAM" id="MobiDB-lite"/>
    </source>
</evidence>
<dbReference type="AlphaFoldDB" id="A0A3M7MHR1"/>
<feature type="compositionally biased region" description="Low complexity" evidence="1">
    <location>
        <begin position="1"/>
        <end position="34"/>
    </location>
</feature>
<accession>A0A3M7MHR1</accession>
<sequence>MSSAPENTYTSTSTSTFASTTNTSEASPPSYSTAAPPPYKTSDACSLASGKSTSKSFLSKMLPRKAPEATVQRTSTAQKMVDVEEAKQAARATYFSSLR</sequence>
<proteinExistence type="predicted"/>
<protein>
    <submittedName>
        <fullName evidence="2">Uncharacterized protein</fullName>
    </submittedName>
</protein>
<gene>
    <name evidence="2" type="ORF">GMOD_00004869</name>
</gene>
<evidence type="ECO:0000313" key="2">
    <source>
        <dbReference type="EMBL" id="RMZ74043.1"/>
    </source>
</evidence>
<keyword evidence="3" id="KW-1185">Reference proteome</keyword>